<evidence type="ECO:0000313" key="2">
    <source>
        <dbReference type="Proteomes" id="UP000289437"/>
    </source>
</evidence>
<dbReference type="AlphaFoldDB" id="A0A4Q0SVW2"/>
<gene>
    <name evidence="1" type="ORF">GRAN_5009</name>
</gene>
<reference evidence="1 2" key="1">
    <citation type="submission" date="2018-11" db="EMBL/GenBank/DDBJ databases">
        <authorList>
            <person name="Mardanov A.V."/>
            <person name="Ravin N.V."/>
            <person name="Dedysh S.N."/>
        </authorList>
    </citation>
    <scope>NUCLEOTIDE SEQUENCE [LARGE SCALE GENOMIC DNA]</scope>
    <source>
        <strain evidence="1 2">AF10</strain>
    </source>
</reference>
<keyword evidence="2" id="KW-1185">Reference proteome</keyword>
<dbReference type="EMBL" id="RDSM01000006">
    <property type="protein sequence ID" value="RXH54040.1"/>
    <property type="molecule type" value="Genomic_DNA"/>
</dbReference>
<name>A0A4Q0SVW2_9BACT</name>
<dbReference type="OrthoDB" id="123192at2"/>
<accession>A0A4Q0SVW2</accession>
<dbReference type="RefSeq" id="WP_128915580.1">
    <property type="nucleotide sequence ID" value="NZ_RDSM01000006.1"/>
</dbReference>
<dbReference type="Proteomes" id="UP000289437">
    <property type="component" value="Unassembled WGS sequence"/>
</dbReference>
<organism evidence="1 2">
    <name type="scientific">Granulicella sibirica</name>
    <dbReference type="NCBI Taxonomy" id="2479048"/>
    <lineage>
        <taxon>Bacteria</taxon>
        <taxon>Pseudomonadati</taxon>
        <taxon>Acidobacteriota</taxon>
        <taxon>Terriglobia</taxon>
        <taxon>Terriglobales</taxon>
        <taxon>Acidobacteriaceae</taxon>
        <taxon>Granulicella</taxon>
    </lineage>
</organism>
<protein>
    <submittedName>
        <fullName evidence="1">Uncharacterized protein</fullName>
    </submittedName>
</protein>
<comment type="caution">
    <text evidence="1">The sequence shown here is derived from an EMBL/GenBank/DDBJ whole genome shotgun (WGS) entry which is preliminary data.</text>
</comment>
<reference evidence="2" key="2">
    <citation type="submission" date="2019-02" db="EMBL/GenBank/DDBJ databases">
        <title>Granulicella sibirica sp. nov., a psychrotolerant acidobacterium isolated from an organic soil layer in forested tundra, West Siberia.</title>
        <authorList>
            <person name="Oshkin I.Y."/>
            <person name="Kulichevskaya I.S."/>
            <person name="Rijpstra W.I.C."/>
            <person name="Sinninghe Damste J.S."/>
            <person name="Rakitin A.L."/>
            <person name="Ravin N.V."/>
            <person name="Dedysh S.N."/>
        </authorList>
    </citation>
    <scope>NUCLEOTIDE SEQUENCE [LARGE SCALE GENOMIC DNA]</scope>
    <source>
        <strain evidence="2">AF10</strain>
    </source>
</reference>
<sequence length="73" mass="8195">MRLNREKLLMLWNTEDLPACKGGMQLAEAFLLSCAEAVDRFGEEEPADRLTEITASYTAMVEHGDLCDDCKEV</sequence>
<proteinExistence type="predicted"/>
<evidence type="ECO:0000313" key="1">
    <source>
        <dbReference type="EMBL" id="RXH54040.1"/>
    </source>
</evidence>